<sequence length="56" mass="6492">MAICKKNWFDLIAMLPVDALFRFMRIIHISTLSGGRLLPPPPLVTAIFPRLRWVEE</sequence>
<name>A0A7W1WTQ1_9BACL</name>
<evidence type="ECO:0000313" key="1">
    <source>
        <dbReference type="EMBL" id="MBA4495671.1"/>
    </source>
</evidence>
<reference evidence="1 2" key="1">
    <citation type="submission" date="2020-07" db="EMBL/GenBank/DDBJ databases">
        <authorList>
            <person name="Feng H."/>
        </authorList>
    </citation>
    <scope>NUCLEOTIDE SEQUENCE [LARGE SCALE GENOMIC DNA]</scope>
    <source>
        <strain evidence="2">s-10</strain>
    </source>
</reference>
<gene>
    <name evidence="1" type="ORF">H1191_15360</name>
</gene>
<accession>A0A7W1WTQ1</accession>
<dbReference type="AlphaFoldDB" id="A0A7W1WTQ1"/>
<comment type="caution">
    <text evidence="1">The sequence shown here is derived from an EMBL/GenBank/DDBJ whole genome shotgun (WGS) entry which is preliminary data.</text>
</comment>
<dbReference type="RefSeq" id="WP_181753362.1">
    <property type="nucleotide sequence ID" value="NZ_JACEIQ010000017.1"/>
</dbReference>
<organism evidence="1 2">
    <name type="scientific">Paenactinomyces guangxiensis</name>
    <dbReference type="NCBI Taxonomy" id="1490290"/>
    <lineage>
        <taxon>Bacteria</taxon>
        <taxon>Bacillati</taxon>
        <taxon>Bacillota</taxon>
        <taxon>Bacilli</taxon>
        <taxon>Bacillales</taxon>
        <taxon>Thermoactinomycetaceae</taxon>
        <taxon>Paenactinomyces</taxon>
    </lineage>
</organism>
<dbReference type="EMBL" id="JACEIQ010000017">
    <property type="protein sequence ID" value="MBA4495671.1"/>
    <property type="molecule type" value="Genomic_DNA"/>
</dbReference>
<protein>
    <submittedName>
        <fullName evidence="1">Uncharacterized protein</fullName>
    </submittedName>
</protein>
<proteinExistence type="predicted"/>
<keyword evidence="2" id="KW-1185">Reference proteome</keyword>
<evidence type="ECO:0000313" key="2">
    <source>
        <dbReference type="Proteomes" id="UP000535491"/>
    </source>
</evidence>
<dbReference type="Proteomes" id="UP000535491">
    <property type="component" value="Unassembled WGS sequence"/>
</dbReference>